<organism evidence="6 7">
    <name type="scientific">Pallidibacillus pasinlerensis</name>
    <dbReference type="NCBI Taxonomy" id="2703818"/>
    <lineage>
        <taxon>Bacteria</taxon>
        <taxon>Bacillati</taxon>
        <taxon>Bacillota</taxon>
        <taxon>Bacilli</taxon>
        <taxon>Bacillales</taxon>
        <taxon>Bacillaceae</taxon>
        <taxon>Pallidibacillus</taxon>
    </lineage>
</organism>
<comment type="function">
    <text evidence="5">Involved in the third step of the chorismate pathway, which leads to the biosynthesis of aromatic amino acids. Catalyzes the cis-dehydration of 3-dehydroquinate (DHQ) and introduces the first double bond of the aromatic ring to yield 3-dehydroshikimate.</text>
</comment>
<sequence>MVKSFRIKKIVIGEGIPKICVPIVGTDEEQINSEISILKASNFDIVEWRADYFESVTNLDKVQQTLNTLRASLPDVPLLFTFRTKEEGGVREFDIQSYITLNEAVIRSGLVDIVDIELFTGDQYVKTLIEQAHKNNVLVVLSNHDFNSTPPKDEIILRLRKAQRLDGDIPKIAVMPRNTKDVITLLDATREMKEQYADRPFITMSMEGIGLISRLAGEIFGSAITFGTVTKASAPGQIPANELKNILNVIHKNISK</sequence>
<comment type="caution">
    <text evidence="6">The sequence shown here is derived from an EMBL/GenBank/DDBJ whole genome shotgun (WGS) entry which is preliminary data.</text>
</comment>
<feature type="binding site" evidence="5">
    <location>
        <position position="83"/>
    </location>
    <ligand>
        <name>3-dehydroquinate</name>
        <dbReference type="ChEBI" id="CHEBI:32364"/>
    </ligand>
</feature>
<dbReference type="Pfam" id="PF01487">
    <property type="entry name" value="DHquinase_I"/>
    <property type="match status" value="1"/>
</dbReference>
<evidence type="ECO:0000256" key="3">
    <source>
        <dbReference type="ARBA" id="ARBA00023239"/>
    </source>
</evidence>
<feature type="binding site" evidence="5">
    <location>
        <position position="233"/>
    </location>
    <ligand>
        <name>3-dehydroquinate</name>
        <dbReference type="ChEBI" id="CHEBI:32364"/>
    </ligand>
</feature>
<keyword evidence="5" id="KW-0028">Amino-acid biosynthesis</keyword>
<feature type="active site" description="Proton donor/acceptor" evidence="5">
    <location>
        <position position="144"/>
    </location>
</feature>
<comment type="pathway">
    <text evidence="5">Metabolic intermediate biosynthesis; chorismate biosynthesis; chorismate from D-erythrose 4-phosphate and phosphoenolpyruvate: step 3/7.</text>
</comment>
<protein>
    <recommendedName>
        <fullName evidence="5">3-dehydroquinate dehydratase</fullName>
        <shortName evidence="5">3-dehydroquinase</shortName>
        <ecNumber evidence="5">4.2.1.10</ecNumber>
    </recommendedName>
    <alternativeName>
        <fullName evidence="5">Type I DHQase</fullName>
    </alternativeName>
    <alternativeName>
        <fullName evidence="5">Type I dehydroquinase</fullName>
        <shortName evidence="5">DHQ1</shortName>
    </alternativeName>
</protein>
<feature type="active site" description="Schiff-base intermediate with substrate" evidence="5">
    <location>
        <position position="171"/>
    </location>
</feature>
<keyword evidence="7" id="KW-1185">Reference proteome</keyword>
<comment type="subunit">
    <text evidence="5">Homodimer.</text>
</comment>
<dbReference type="PANTHER" id="PTHR43699:SF1">
    <property type="entry name" value="3-DEHYDROQUINATE DEHYDRATASE"/>
    <property type="match status" value="1"/>
</dbReference>
<comment type="catalytic activity">
    <reaction evidence="1 5">
        <text>3-dehydroquinate = 3-dehydroshikimate + H2O</text>
        <dbReference type="Rhea" id="RHEA:21096"/>
        <dbReference type="ChEBI" id="CHEBI:15377"/>
        <dbReference type="ChEBI" id="CHEBI:16630"/>
        <dbReference type="ChEBI" id="CHEBI:32364"/>
        <dbReference type="EC" id="4.2.1.10"/>
    </reaction>
</comment>
<gene>
    <name evidence="5" type="primary">aroD</name>
    <name evidence="6" type="ORF">GW534_09500</name>
</gene>
<dbReference type="EMBL" id="JAACYS010000040">
    <property type="protein sequence ID" value="NCU17962.1"/>
    <property type="molecule type" value="Genomic_DNA"/>
</dbReference>
<dbReference type="CDD" id="cd00502">
    <property type="entry name" value="DHQase_I"/>
    <property type="match status" value="1"/>
</dbReference>
<keyword evidence="3 5" id="KW-0456">Lyase</keyword>
<dbReference type="InterPro" id="IPR018508">
    <property type="entry name" value="3-dehydroquinate_DH_AS"/>
</dbReference>
<keyword evidence="2 5" id="KW-0057">Aromatic amino acid biosynthesis</keyword>
<dbReference type="EC" id="4.2.1.10" evidence="5"/>
<evidence type="ECO:0000313" key="7">
    <source>
        <dbReference type="Proteomes" id="UP000743899"/>
    </source>
</evidence>
<dbReference type="SUPFAM" id="SSF51569">
    <property type="entry name" value="Aldolase"/>
    <property type="match status" value="1"/>
</dbReference>
<dbReference type="PANTHER" id="PTHR43699">
    <property type="entry name" value="3-DEHYDROQUINATE DEHYDRATASE"/>
    <property type="match status" value="1"/>
</dbReference>
<comment type="caution">
    <text evidence="5">Lacks conserved residue(s) required for the propagation of feature annotation.</text>
</comment>
<reference evidence="6 7" key="1">
    <citation type="submission" date="2020-01" db="EMBL/GenBank/DDBJ databases">
        <title>A novel Bacillus sp. from Pasinler.</title>
        <authorList>
            <person name="Adiguzel A."/>
            <person name="Ay H."/>
            <person name="Baltaci M.O."/>
        </authorList>
    </citation>
    <scope>NUCLEOTIDE SEQUENCE [LARGE SCALE GENOMIC DNA]</scope>
    <source>
        <strain evidence="6 7">P1</strain>
    </source>
</reference>
<dbReference type="RefSeq" id="WP_161920790.1">
    <property type="nucleotide sequence ID" value="NZ_JAACYS010000040.1"/>
</dbReference>
<dbReference type="InterPro" id="IPR001381">
    <property type="entry name" value="DHquinase_I"/>
</dbReference>
<evidence type="ECO:0000256" key="5">
    <source>
        <dbReference type="HAMAP-Rule" id="MF_00214"/>
    </source>
</evidence>
<keyword evidence="4 5" id="KW-0704">Schiff base</keyword>
<dbReference type="NCBIfam" id="TIGR01093">
    <property type="entry name" value="aroD"/>
    <property type="match status" value="1"/>
</dbReference>
<dbReference type="Proteomes" id="UP000743899">
    <property type="component" value="Unassembled WGS sequence"/>
</dbReference>
<feature type="binding site" evidence="5">
    <location>
        <position position="237"/>
    </location>
    <ligand>
        <name>3-dehydroquinate</name>
        <dbReference type="ChEBI" id="CHEBI:32364"/>
    </ligand>
</feature>
<name>A0ABX0AA28_9BACI</name>
<dbReference type="HAMAP" id="MF_00214">
    <property type="entry name" value="AroD"/>
    <property type="match status" value="1"/>
</dbReference>
<dbReference type="InterPro" id="IPR050146">
    <property type="entry name" value="Type-I_3-dehydroquinase"/>
</dbReference>
<comment type="similarity">
    <text evidence="5">Belongs to the type-I 3-dehydroquinase family.</text>
</comment>
<proteinExistence type="inferred from homology"/>
<evidence type="ECO:0000256" key="1">
    <source>
        <dbReference type="ARBA" id="ARBA00001864"/>
    </source>
</evidence>
<feature type="binding site" evidence="5">
    <location>
        <begin position="47"/>
        <end position="49"/>
    </location>
    <ligand>
        <name>3-dehydroquinate</name>
        <dbReference type="ChEBI" id="CHEBI:32364"/>
    </ligand>
</feature>
<evidence type="ECO:0000313" key="6">
    <source>
        <dbReference type="EMBL" id="NCU17962.1"/>
    </source>
</evidence>
<accession>A0ABX0AA28</accession>
<evidence type="ECO:0000256" key="4">
    <source>
        <dbReference type="ARBA" id="ARBA00023270"/>
    </source>
</evidence>
<dbReference type="PROSITE" id="PS01028">
    <property type="entry name" value="DEHYDROQUINASE_I"/>
    <property type="match status" value="1"/>
</dbReference>
<evidence type="ECO:0000256" key="2">
    <source>
        <dbReference type="ARBA" id="ARBA00023141"/>
    </source>
</evidence>
<feature type="binding site" evidence="5">
    <location>
        <position position="214"/>
    </location>
    <ligand>
        <name>3-dehydroquinate</name>
        <dbReference type="ChEBI" id="CHEBI:32364"/>
    </ligand>
</feature>
<dbReference type="Gene3D" id="3.20.20.70">
    <property type="entry name" value="Aldolase class I"/>
    <property type="match status" value="1"/>
</dbReference>
<dbReference type="InterPro" id="IPR013785">
    <property type="entry name" value="Aldolase_TIM"/>
</dbReference>
<dbReference type="GO" id="GO:0003855">
    <property type="term" value="F:3-dehydroquinate dehydratase activity"/>
    <property type="evidence" value="ECO:0007669"/>
    <property type="project" value="UniProtKB-EC"/>
</dbReference>